<comment type="catalytic activity">
    <reaction evidence="3">
        <text>L-glutaminyl-[protein] + H2O = L-glutamyl-[protein] + NH4(+)</text>
        <dbReference type="Rhea" id="RHEA:16441"/>
        <dbReference type="Rhea" id="RHEA-COMP:10207"/>
        <dbReference type="Rhea" id="RHEA-COMP:10208"/>
        <dbReference type="ChEBI" id="CHEBI:15377"/>
        <dbReference type="ChEBI" id="CHEBI:28938"/>
        <dbReference type="ChEBI" id="CHEBI:29973"/>
        <dbReference type="ChEBI" id="CHEBI:30011"/>
        <dbReference type="EC" id="3.5.1.44"/>
    </reaction>
</comment>
<comment type="function">
    <text evidence="3">Probably deamidates glutamine residues to glutamate on methyl-accepting chemotaxis receptors (MCPs), playing an important role in chemotaxis.</text>
</comment>
<evidence type="ECO:0000313" key="5">
    <source>
        <dbReference type="Proteomes" id="UP000198666"/>
    </source>
</evidence>
<dbReference type="OrthoDB" id="9807202at2"/>
<sequence length="164" mass="18074">MTETEILHVGIADAKIAVHPQHLRTAGLGSCVGVVIYDKQKRVAGMAHVMLPDSNLAKQAQMNRNKYADTAMDDLIANLVRQGASNNRFKAKLAGGAQMFSFMSTDEKMRIGPRNIEAVEQKLREYRIPIESKDVGGTNGRTIEFDTETCGLKIKTVNKEEAII</sequence>
<evidence type="ECO:0000256" key="1">
    <source>
        <dbReference type="ARBA" id="ARBA00022500"/>
    </source>
</evidence>
<proteinExistence type="inferred from homology"/>
<dbReference type="Pfam" id="PF03975">
    <property type="entry name" value="CheD"/>
    <property type="match status" value="1"/>
</dbReference>
<dbReference type="SUPFAM" id="SSF64438">
    <property type="entry name" value="CNF1/YfiH-like putative cysteine hydrolases"/>
    <property type="match status" value="1"/>
</dbReference>
<dbReference type="EMBL" id="FMZB01000003">
    <property type="protein sequence ID" value="SDC62428.1"/>
    <property type="molecule type" value="Genomic_DNA"/>
</dbReference>
<gene>
    <name evidence="3" type="primary">cheD</name>
    <name evidence="4" type="ORF">SAMN05421663_103169</name>
</gene>
<dbReference type="RefSeq" id="WP_093726574.1">
    <property type="nucleotide sequence ID" value="NZ_FMZB01000003.1"/>
</dbReference>
<protein>
    <recommendedName>
        <fullName evidence="3">Probable chemoreceptor glutamine deamidase CheD</fullName>
        <ecNumber evidence="3">3.5.1.44</ecNumber>
    </recommendedName>
</protein>
<dbReference type="EC" id="3.5.1.44" evidence="3"/>
<dbReference type="AlphaFoldDB" id="A0A1G6N3K9"/>
<accession>A0A1G6N3K9</accession>
<dbReference type="Gene3D" id="3.30.1330.200">
    <property type="match status" value="1"/>
</dbReference>
<dbReference type="PANTHER" id="PTHR35147">
    <property type="entry name" value="CHEMORECEPTOR GLUTAMINE DEAMIDASE CHED-RELATED"/>
    <property type="match status" value="1"/>
</dbReference>
<dbReference type="CDD" id="cd16352">
    <property type="entry name" value="CheD"/>
    <property type="match status" value="1"/>
</dbReference>
<keyword evidence="5" id="KW-1185">Reference proteome</keyword>
<dbReference type="InterPro" id="IPR005659">
    <property type="entry name" value="Chemorcpt_Glu_NH3ase_CheD"/>
</dbReference>
<dbReference type="InterPro" id="IPR011324">
    <property type="entry name" value="Cytotoxic_necrot_fac-like_cat"/>
</dbReference>
<dbReference type="Proteomes" id="UP000198666">
    <property type="component" value="Unassembled WGS sequence"/>
</dbReference>
<comment type="similarity">
    <text evidence="3">Belongs to the CheD family.</text>
</comment>
<evidence type="ECO:0000256" key="2">
    <source>
        <dbReference type="ARBA" id="ARBA00022801"/>
    </source>
</evidence>
<name>A0A1G6N3K9_9BACI</name>
<dbReference type="InterPro" id="IPR038592">
    <property type="entry name" value="CheD-like_sf"/>
</dbReference>
<keyword evidence="2 3" id="KW-0378">Hydrolase</keyword>
<dbReference type="GO" id="GO:0050568">
    <property type="term" value="F:protein-glutamine glutaminase activity"/>
    <property type="evidence" value="ECO:0007669"/>
    <property type="project" value="UniProtKB-UniRule"/>
</dbReference>
<dbReference type="STRING" id="361279.SAMN05421663_103169"/>
<reference evidence="5" key="1">
    <citation type="submission" date="2016-10" db="EMBL/GenBank/DDBJ databases">
        <authorList>
            <person name="Varghese N."/>
            <person name="Submissions S."/>
        </authorList>
    </citation>
    <scope>NUCLEOTIDE SEQUENCE [LARGE SCALE GENOMIC DNA]</scope>
    <source>
        <strain evidence="5">DSM 21620</strain>
    </source>
</reference>
<dbReference type="PANTHER" id="PTHR35147:SF1">
    <property type="entry name" value="CHEMORECEPTOR GLUTAMINE DEAMIDASE CHED-RELATED"/>
    <property type="match status" value="1"/>
</dbReference>
<organism evidence="4 5">
    <name type="scientific">Terribacillus halophilus</name>
    <dbReference type="NCBI Taxonomy" id="361279"/>
    <lineage>
        <taxon>Bacteria</taxon>
        <taxon>Bacillati</taxon>
        <taxon>Bacillota</taxon>
        <taxon>Bacilli</taxon>
        <taxon>Bacillales</taxon>
        <taxon>Bacillaceae</taxon>
        <taxon>Terribacillus</taxon>
    </lineage>
</organism>
<evidence type="ECO:0000313" key="4">
    <source>
        <dbReference type="EMBL" id="SDC62428.1"/>
    </source>
</evidence>
<dbReference type="GO" id="GO:0006935">
    <property type="term" value="P:chemotaxis"/>
    <property type="evidence" value="ECO:0007669"/>
    <property type="project" value="UniProtKB-UniRule"/>
</dbReference>
<keyword evidence="1 3" id="KW-0145">Chemotaxis</keyword>
<dbReference type="HAMAP" id="MF_01440">
    <property type="entry name" value="CheD"/>
    <property type="match status" value="1"/>
</dbReference>
<evidence type="ECO:0000256" key="3">
    <source>
        <dbReference type="HAMAP-Rule" id="MF_01440"/>
    </source>
</evidence>